<evidence type="ECO:0000313" key="2">
    <source>
        <dbReference type="Proteomes" id="UP000618943"/>
    </source>
</evidence>
<keyword evidence="2" id="KW-1185">Reference proteome</keyword>
<reference evidence="1 2" key="1">
    <citation type="submission" date="2020-12" db="EMBL/GenBank/DDBJ databases">
        <title>YIM B01967 draft genome.</title>
        <authorList>
            <person name="Yan X."/>
        </authorList>
    </citation>
    <scope>NUCLEOTIDE SEQUENCE [LARGE SCALE GENOMIC DNA]</scope>
    <source>
        <strain evidence="1 2">YIM B01967</strain>
    </source>
</reference>
<name>A0ABS1H2T6_9BACL</name>
<evidence type="ECO:0000313" key="1">
    <source>
        <dbReference type="EMBL" id="MBK3493619.1"/>
    </source>
</evidence>
<dbReference type="Proteomes" id="UP000618943">
    <property type="component" value="Unassembled WGS sequence"/>
</dbReference>
<organism evidence="1 2">
    <name type="scientific">Viridibacillus soli</name>
    <dbReference type="NCBI Taxonomy" id="2798301"/>
    <lineage>
        <taxon>Bacteria</taxon>
        <taxon>Bacillati</taxon>
        <taxon>Bacillota</taxon>
        <taxon>Bacilli</taxon>
        <taxon>Bacillales</taxon>
        <taxon>Caryophanaceae</taxon>
        <taxon>Viridibacillus</taxon>
    </lineage>
</organism>
<protein>
    <submittedName>
        <fullName evidence="1">Uncharacterized protein</fullName>
    </submittedName>
</protein>
<dbReference type="RefSeq" id="WP_200747653.1">
    <property type="nucleotide sequence ID" value="NZ_JAEOAH010000001.1"/>
</dbReference>
<proteinExistence type="predicted"/>
<accession>A0ABS1H2T6</accession>
<sequence>MPNEMDAMPNSQFISKVEDFKYDTPELLKKAQKITKIYPGDTFAKGYNFGFTKQLQKNVPIVMVIGWDHTKENMIYLMFNAVTGELEDDFEREQYKN</sequence>
<dbReference type="EMBL" id="JAEOAH010000001">
    <property type="protein sequence ID" value="MBK3493619.1"/>
    <property type="molecule type" value="Genomic_DNA"/>
</dbReference>
<gene>
    <name evidence="1" type="ORF">JFL43_01780</name>
</gene>
<comment type="caution">
    <text evidence="1">The sequence shown here is derived from an EMBL/GenBank/DDBJ whole genome shotgun (WGS) entry which is preliminary data.</text>
</comment>